<reference evidence="2" key="1">
    <citation type="submission" date="2005-09" db="EMBL/GenBank/DDBJ databases">
        <authorList>
            <person name="Mural R.J."/>
            <person name="Li P.W."/>
            <person name="Adams M.D."/>
            <person name="Amanatides P.G."/>
            <person name="Baden-Tillson H."/>
            <person name="Barnstead M."/>
            <person name="Chin S.H."/>
            <person name="Dew I."/>
            <person name="Evans C.A."/>
            <person name="Ferriera S."/>
            <person name="Flanigan M."/>
            <person name="Fosler C."/>
            <person name="Glodek A."/>
            <person name="Gu Z."/>
            <person name="Holt R.A."/>
            <person name="Jennings D."/>
            <person name="Kraft C.L."/>
            <person name="Lu F."/>
            <person name="Nguyen T."/>
            <person name="Nusskern D.R."/>
            <person name="Pfannkoch C.M."/>
            <person name="Sitter C."/>
            <person name="Sutton G.G."/>
            <person name="Venter J.C."/>
            <person name="Wang Z."/>
            <person name="Woodage T."/>
            <person name="Zheng X.H."/>
            <person name="Zhong F."/>
        </authorList>
    </citation>
    <scope>NUCLEOTIDE SEQUENCE [LARGE SCALE GENOMIC DNA]</scope>
    <source>
        <strain>BN</strain>
        <strain evidence="2">Sprague-Dawley</strain>
    </source>
</reference>
<accession>A6HC46</accession>
<dbReference type="Proteomes" id="UP000234681">
    <property type="component" value="Chromosome 6"/>
</dbReference>
<name>A6HC46_RAT</name>
<evidence type="ECO:0000313" key="2">
    <source>
        <dbReference type="Proteomes" id="UP000234681"/>
    </source>
</evidence>
<organism evidence="1 2">
    <name type="scientific">Rattus norvegicus</name>
    <name type="common">Rat</name>
    <dbReference type="NCBI Taxonomy" id="10116"/>
    <lineage>
        <taxon>Eukaryota</taxon>
        <taxon>Metazoa</taxon>
        <taxon>Chordata</taxon>
        <taxon>Craniata</taxon>
        <taxon>Vertebrata</taxon>
        <taxon>Euteleostomi</taxon>
        <taxon>Mammalia</taxon>
        <taxon>Eutheria</taxon>
        <taxon>Euarchontoglires</taxon>
        <taxon>Glires</taxon>
        <taxon>Rodentia</taxon>
        <taxon>Myomorpha</taxon>
        <taxon>Muroidea</taxon>
        <taxon>Muridae</taxon>
        <taxon>Murinae</taxon>
        <taxon>Rattus</taxon>
    </lineage>
</organism>
<dbReference type="AlphaFoldDB" id="A6HC46"/>
<gene>
    <name evidence="1" type="ORF">rCG_61830</name>
</gene>
<dbReference type="EMBL" id="CH473947">
    <property type="protein sequence ID" value="EDM03601.1"/>
    <property type="molecule type" value="Genomic_DNA"/>
</dbReference>
<protein>
    <submittedName>
        <fullName evidence="1">RCG61830</fullName>
    </submittedName>
</protein>
<evidence type="ECO:0000313" key="1">
    <source>
        <dbReference type="EMBL" id="EDM03601.1"/>
    </source>
</evidence>
<sequence>MYHFLVQRKYVNSVLILRMYLLFSSSLKNCIQPVNGYRLYVR</sequence>
<proteinExistence type="predicted"/>